<name>A0ACB8T4G5_9AGAM</name>
<organism evidence="1 2">
    <name type="scientific">Artomyces pyxidatus</name>
    <dbReference type="NCBI Taxonomy" id="48021"/>
    <lineage>
        <taxon>Eukaryota</taxon>
        <taxon>Fungi</taxon>
        <taxon>Dikarya</taxon>
        <taxon>Basidiomycota</taxon>
        <taxon>Agaricomycotina</taxon>
        <taxon>Agaricomycetes</taxon>
        <taxon>Russulales</taxon>
        <taxon>Auriscalpiaceae</taxon>
        <taxon>Artomyces</taxon>
    </lineage>
</organism>
<proteinExistence type="predicted"/>
<evidence type="ECO:0000313" key="2">
    <source>
        <dbReference type="Proteomes" id="UP000814140"/>
    </source>
</evidence>
<dbReference type="Proteomes" id="UP000814140">
    <property type="component" value="Unassembled WGS sequence"/>
</dbReference>
<gene>
    <name evidence="1" type="ORF">BV25DRAFT_353491</name>
</gene>
<protein>
    <submittedName>
        <fullName evidence="1">Uncharacterized protein</fullName>
    </submittedName>
</protein>
<reference evidence="1" key="2">
    <citation type="journal article" date="2022" name="New Phytol.">
        <title>Evolutionary transition to the ectomycorrhizal habit in the genomes of a hyperdiverse lineage of mushroom-forming fungi.</title>
        <authorList>
            <person name="Looney B."/>
            <person name="Miyauchi S."/>
            <person name="Morin E."/>
            <person name="Drula E."/>
            <person name="Courty P.E."/>
            <person name="Kohler A."/>
            <person name="Kuo A."/>
            <person name="LaButti K."/>
            <person name="Pangilinan J."/>
            <person name="Lipzen A."/>
            <person name="Riley R."/>
            <person name="Andreopoulos W."/>
            <person name="He G."/>
            <person name="Johnson J."/>
            <person name="Nolan M."/>
            <person name="Tritt A."/>
            <person name="Barry K.W."/>
            <person name="Grigoriev I.V."/>
            <person name="Nagy L.G."/>
            <person name="Hibbett D."/>
            <person name="Henrissat B."/>
            <person name="Matheny P.B."/>
            <person name="Labbe J."/>
            <person name="Martin F.M."/>
        </authorList>
    </citation>
    <scope>NUCLEOTIDE SEQUENCE</scope>
    <source>
        <strain evidence="1">HHB10654</strain>
    </source>
</reference>
<sequence>MSSGRRLLNSPLLCRGTSRKTVHRIPPNAAPIVYIEFPLHSRVDLYLMVALQTRASMRRTFRAHSSRRSSHRQYHVDNRFVAVQLAAVSHDGWTSTSSVRQRSSPREPPQPHLFKIASGTLNKRYVHSLCETSRIAGTQSNLKDVREPRAARAPSALRIPKTDTSWTTGPASLVSCGNLSQRRRRLT</sequence>
<dbReference type="EMBL" id="MU277201">
    <property type="protein sequence ID" value="KAI0063729.1"/>
    <property type="molecule type" value="Genomic_DNA"/>
</dbReference>
<evidence type="ECO:0000313" key="1">
    <source>
        <dbReference type="EMBL" id="KAI0063729.1"/>
    </source>
</evidence>
<reference evidence="1" key="1">
    <citation type="submission" date="2021-03" db="EMBL/GenBank/DDBJ databases">
        <authorList>
            <consortium name="DOE Joint Genome Institute"/>
            <person name="Ahrendt S."/>
            <person name="Looney B.P."/>
            <person name="Miyauchi S."/>
            <person name="Morin E."/>
            <person name="Drula E."/>
            <person name="Courty P.E."/>
            <person name="Chicoki N."/>
            <person name="Fauchery L."/>
            <person name="Kohler A."/>
            <person name="Kuo A."/>
            <person name="Labutti K."/>
            <person name="Pangilinan J."/>
            <person name="Lipzen A."/>
            <person name="Riley R."/>
            <person name="Andreopoulos W."/>
            <person name="He G."/>
            <person name="Johnson J."/>
            <person name="Barry K.W."/>
            <person name="Grigoriev I.V."/>
            <person name="Nagy L."/>
            <person name="Hibbett D."/>
            <person name="Henrissat B."/>
            <person name="Matheny P.B."/>
            <person name="Labbe J."/>
            <person name="Martin F."/>
        </authorList>
    </citation>
    <scope>NUCLEOTIDE SEQUENCE</scope>
    <source>
        <strain evidence="1">HHB10654</strain>
    </source>
</reference>
<comment type="caution">
    <text evidence="1">The sequence shown here is derived from an EMBL/GenBank/DDBJ whole genome shotgun (WGS) entry which is preliminary data.</text>
</comment>
<accession>A0ACB8T4G5</accession>
<keyword evidence="2" id="KW-1185">Reference proteome</keyword>